<feature type="transmembrane region" description="Helical" evidence="1">
    <location>
        <begin position="40"/>
        <end position="57"/>
    </location>
</feature>
<evidence type="ECO:0000313" key="3">
    <source>
        <dbReference type="Proteomes" id="UP000034407"/>
    </source>
</evidence>
<gene>
    <name evidence="2" type="ORF">VN21_10680</name>
</gene>
<keyword evidence="3" id="KW-1185">Reference proteome</keyword>
<comment type="caution">
    <text evidence="2">The sequence shown here is derived from an EMBL/GenBank/DDBJ whole genome shotgun (WGS) entry which is preliminary data.</text>
</comment>
<proteinExistence type="predicted"/>
<organism evidence="2 3">
    <name type="scientific">Paraclostridium benzoelyticum</name>
    <dbReference type="NCBI Taxonomy" id="1629550"/>
    <lineage>
        <taxon>Bacteria</taxon>
        <taxon>Bacillati</taxon>
        <taxon>Bacillota</taxon>
        <taxon>Clostridia</taxon>
        <taxon>Peptostreptococcales</taxon>
        <taxon>Peptostreptococcaceae</taxon>
        <taxon>Paraclostridium</taxon>
    </lineage>
</organism>
<evidence type="ECO:0000256" key="1">
    <source>
        <dbReference type="SAM" id="Phobius"/>
    </source>
</evidence>
<sequence>MISAIIIPLTLFIYSLISYKKKIIIYTNNNENMNVKKDSYYSLQLLFSIITCILLVFESVMAINSIGVFICYYIATIFIMNYLLRVISVKMNYLSAN</sequence>
<feature type="transmembrane region" description="Helical" evidence="1">
    <location>
        <begin position="63"/>
        <end position="84"/>
    </location>
</feature>
<name>A0A0M3DI69_9FIRM</name>
<dbReference type="PATRIC" id="fig|1629550.3.peg.1588"/>
<keyword evidence="1" id="KW-0472">Membrane</keyword>
<evidence type="ECO:0000313" key="2">
    <source>
        <dbReference type="EMBL" id="KKY01082.1"/>
    </source>
</evidence>
<accession>A0A0M3DI69</accession>
<dbReference type="EMBL" id="LBBT01000218">
    <property type="protein sequence ID" value="KKY01082.1"/>
    <property type="molecule type" value="Genomic_DNA"/>
</dbReference>
<dbReference type="Proteomes" id="UP000034407">
    <property type="component" value="Unassembled WGS sequence"/>
</dbReference>
<reference evidence="2 3" key="1">
    <citation type="submission" date="2015-04" db="EMBL/GenBank/DDBJ databases">
        <title>Microcin producing Clostridium sp. JC272T.</title>
        <authorList>
            <person name="Jyothsna T."/>
            <person name="Sasikala C."/>
            <person name="Ramana C."/>
        </authorList>
    </citation>
    <scope>NUCLEOTIDE SEQUENCE [LARGE SCALE GENOMIC DNA]</scope>
    <source>
        <strain evidence="2 3">JC272</strain>
    </source>
</reference>
<keyword evidence="1" id="KW-1133">Transmembrane helix</keyword>
<dbReference type="AlphaFoldDB" id="A0A0M3DI69"/>
<keyword evidence="1" id="KW-0812">Transmembrane</keyword>
<protein>
    <submittedName>
        <fullName evidence="2">Uncharacterized protein</fullName>
    </submittedName>
</protein>